<gene>
    <name evidence="1" type="ORF">B842_11700</name>
</gene>
<dbReference type="Pfam" id="PF14094">
    <property type="entry name" value="DUF4272"/>
    <property type="match status" value="1"/>
</dbReference>
<dbReference type="HOGENOM" id="CLU_762302_0_0_11"/>
<protein>
    <submittedName>
        <fullName evidence="1">Uncharacterized protein</fullName>
    </submittedName>
</protein>
<dbReference type="InterPro" id="IPR025368">
    <property type="entry name" value="DUF4272"/>
</dbReference>
<dbReference type="OrthoDB" id="4404882at2"/>
<sequence>MGIMDVLVFSTVPAVAPEVGPDDGPVAVLTDPRHVSALIGEALGDIAEAGLRVTGPDVTQVHPLARHVSRSQVIYRFTRPEGYTARQLTEFAGWAHYCVFRVGNGPFRNLDGENLAAPGKGVKVPVHADAYVRRQRNLRTLRQAGLELDEQIPVIPAEEEVVLRDVTRVLYRLGALLVVVDAAEHIRQGVFPSADELVAGRSLVVDSLTGRERGFLEDVGRARQAAFSTSPDGGGPVIPAQLRAEAEMFARSARAVEALAWATQIIDLPPPRLRAWDFDPRAWEAGPESLAEETTATLLARSPGLRGVTQLLEAFDLVHILHHGLAGEAGDGGPVPLIAEQWTKALAWIMSPRSAWGEAERLL</sequence>
<evidence type="ECO:0000313" key="1">
    <source>
        <dbReference type="EMBL" id="AJE34185.1"/>
    </source>
</evidence>
<proteinExistence type="predicted"/>
<dbReference type="RefSeq" id="WP_040086887.1">
    <property type="nucleotide sequence ID" value="NZ_BCSU01000001.1"/>
</dbReference>
<keyword evidence="2" id="KW-1185">Reference proteome</keyword>
<dbReference type="Proteomes" id="UP000031524">
    <property type="component" value="Chromosome"/>
</dbReference>
<accession>A0A0B5D589</accession>
<name>A0A0B5D589_9CORY</name>
<evidence type="ECO:0000313" key="2">
    <source>
        <dbReference type="Proteomes" id="UP000031524"/>
    </source>
</evidence>
<dbReference type="EMBL" id="CP005286">
    <property type="protein sequence ID" value="AJE34185.1"/>
    <property type="molecule type" value="Genomic_DNA"/>
</dbReference>
<dbReference type="STRING" id="1223515.B842_11700"/>
<reference evidence="1 2" key="1">
    <citation type="submission" date="2013-04" db="EMBL/GenBank/DDBJ databases">
        <title>Complete genome sequence of Corynebacterium humireducens DSM 45392(T), isolated from a wastewater-fed microbial fuel cell.</title>
        <authorList>
            <person name="Ruckert C."/>
            <person name="Albersmeier A."/>
            <person name="Kalinowski J."/>
        </authorList>
    </citation>
    <scope>NUCLEOTIDE SEQUENCE [LARGE SCALE GENOMIC DNA]</scope>
    <source>
        <strain evidence="2">MFC-5</strain>
    </source>
</reference>
<organism evidence="1 2">
    <name type="scientific">Corynebacterium humireducens NBRC 106098 = DSM 45392</name>
    <dbReference type="NCBI Taxonomy" id="1223515"/>
    <lineage>
        <taxon>Bacteria</taxon>
        <taxon>Bacillati</taxon>
        <taxon>Actinomycetota</taxon>
        <taxon>Actinomycetes</taxon>
        <taxon>Mycobacteriales</taxon>
        <taxon>Corynebacteriaceae</taxon>
        <taxon>Corynebacterium</taxon>
    </lineage>
</organism>
<dbReference type="KEGG" id="chm:B842_11700"/>
<dbReference type="AlphaFoldDB" id="A0A0B5D589"/>